<dbReference type="Pfam" id="PF24963">
    <property type="entry name" value="DUF7768"/>
    <property type="match status" value="1"/>
</dbReference>
<dbReference type="InterPro" id="IPR056670">
    <property type="entry name" value="DUF7768"/>
</dbReference>
<keyword evidence="3" id="KW-1185">Reference proteome</keyword>
<sequence length="155" mass="17887">MTFLIKDSCFAIYYAKLCHDGTGLFRGLLPSLMSGYYSACLASRGMHNSNVKLNISSTESMSLVFTAQSKKFFYCRDAICEFVLKQKKLPLNPFRIFDYFLNDRVDRNIIRQGNNYLIRTCDEFWVFGPVADGVLFELTYAAKIQKKVKFFTVET</sequence>
<comment type="caution">
    <text evidence="2">The sequence shown here is derived from an EMBL/GenBank/DDBJ whole genome shotgun (WGS) entry which is preliminary data.</text>
</comment>
<name>A0A0F3H0Y5_9BACT</name>
<evidence type="ECO:0000259" key="1">
    <source>
        <dbReference type="Pfam" id="PF24963"/>
    </source>
</evidence>
<organism evidence="2 3">
    <name type="scientific">Candidatus Magnetobacterium bavaricum</name>
    <dbReference type="NCBI Taxonomy" id="29290"/>
    <lineage>
        <taxon>Bacteria</taxon>
        <taxon>Pseudomonadati</taxon>
        <taxon>Nitrospirota</taxon>
        <taxon>Thermodesulfovibrionia</taxon>
        <taxon>Thermodesulfovibrionales</taxon>
        <taxon>Candidatus Magnetobacteriaceae</taxon>
        <taxon>Candidatus Magnetobacterium</taxon>
    </lineage>
</organism>
<dbReference type="AlphaFoldDB" id="A0A0F3H0Y5"/>
<evidence type="ECO:0000313" key="3">
    <source>
        <dbReference type="Proteomes" id="UP000033423"/>
    </source>
</evidence>
<protein>
    <recommendedName>
        <fullName evidence="1">DUF7768 domain-containing protein</fullName>
    </recommendedName>
</protein>
<feature type="domain" description="DUF7768" evidence="1">
    <location>
        <begin position="78"/>
        <end position="151"/>
    </location>
</feature>
<reference evidence="2 3" key="1">
    <citation type="submission" date="2015-02" db="EMBL/GenBank/DDBJ databases">
        <title>Single-cell genomics of uncultivated deep-branching MTB reveals a conserved set of magnetosome genes.</title>
        <authorList>
            <person name="Kolinko S."/>
            <person name="Richter M."/>
            <person name="Glockner F.O."/>
            <person name="Brachmann A."/>
            <person name="Schuler D."/>
        </authorList>
    </citation>
    <scope>NUCLEOTIDE SEQUENCE [LARGE SCALE GENOMIC DNA]</scope>
    <source>
        <strain evidence="2">TM-1</strain>
    </source>
</reference>
<feature type="non-terminal residue" evidence="2">
    <location>
        <position position="155"/>
    </location>
</feature>
<dbReference type="EMBL" id="LACI01000014">
    <property type="protein sequence ID" value="KJU87780.1"/>
    <property type="molecule type" value="Genomic_DNA"/>
</dbReference>
<accession>A0A0F3H0Y5</accession>
<gene>
    <name evidence="2" type="ORF">MBAV_000026</name>
</gene>
<proteinExistence type="predicted"/>
<dbReference type="Proteomes" id="UP000033423">
    <property type="component" value="Unassembled WGS sequence"/>
</dbReference>
<evidence type="ECO:0000313" key="2">
    <source>
        <dbReference type="EMBL" id="KJU87780.1"/>
    </source>
</evidence>